<accession>A0A438EQD1</accession>
<dbReference type="EC" id="2.3.2.27" evidence="2"/>
<evidence type="ECO:0000256" key="1">
    <source>
        <dbReference type="ARBA" id="ARBA00000900"/>
    </source>
</evidence>
<dbReference type="SUPFAM" id="SSF56112">
    <property type="entry name" value="Protein kinase-like (PK-like)"/>
    <property type="match status" value="1"/>
</dbReference>
<keyword evidence="3" id="KW-0833">Ubl conjugation pathway</keyword>
<comment type="catalytic activity">
    <reaction evidence="1">
        <text>S-ubiquitinyl-[E2 ubiquitin-conjugating enzyme]-L-cysteine + [acceptor protein]-L-lysine = [E2 ubiquitin-conjugating enzyme]-L-cysteine + N(6)-ubiquitinyl-[acceptor protein]-L-lysine.</text>
        <dbReference type="EC" id="2.3.2.27"/>
    </reaction>
</comment>
<evidence type="ECO:0000256" key="4">
    <source>
        <dbReference type="SAM" id="MobiDB-lite"/>
    </source>
</evidence>
<dbReference type="InterPro" id="IPR011009">
    <property type="entry name" value="Kinase-like_dom_sf"/>
</dbReference>
<evidence type="ECO:0000259" key="5">
    <source>
        <dbReference type="Pfam" id="PF07714"/>
    </source>
</evidence>
<evidence type="ECO:0000256" key="2">
    <source>
        <dbReference type="ARBA" id="ARBA00012483"/>
    </source>
</evidence>
<dbReference type="InterPro" id="IPR051348">
    <property type="entry name" value="U-box_ubiquitin_ligases"/>
</dbReference>
<gene>
    <name evidence="6" type="primary">PUB34_5</name>
    <name evidence="6" type="ORF">CK203_070038</name>
</gene>
<dbReference type="PANTHER" id="PTHR45647:SF139">
    <property type="entry name" value="OS02G0152300 PROTEIN"/>
    <property type="match status" value="1"/>
</dbReference>
<dbReference type="EMBL" id="QGNW01001220">
    <property type="protein sequence ID" value="RVW49828.1"/>
    <property type="molecule type" value="Genomic_DNA"/>
</dbReference>
<sequence length="684" mass="76839">MLAAVSMEETIEGEGLEPSLVYGWKALKEPRVSSRLASKESKEFSGEKGESIFSRVKLGENRGGYGGREGSFRGERRENGGKEKKKKRLGLEARGRRRYFWKGRTEGFFLGGPKRFLRGRGFLRRRPRKTEEVSGEQGDSILTEGLWRDFPKQPAVFELAVFVRSEDLGKKAWLRGDESEVDEFLDMRILNRLWGFLPLPKNRGAHCSPRHVETRLGSSQLFWSAEPLFENPVAWDATASEVFSVLHLAALLNQADIAFILMESGTSLECQSTKRKSSLENLELEKTDSITSCIFNATNSAACDTLELSHGSKQEVMVIFSSLWASELAIVFLMILLLLASIRSTASWIPLAFKRPWCQLQHPWKQIRIPWNEGEGAAASTDQIESPHEENAREKRKSGSSKTDVPLLLDLQVEEIKYVLEEKTIQRIELLNQLLSVLRISKDDGGHANRGWKSEDEKLSCGYSSFREKRASLEGFYDVKISMVDGLTKSEPQVHHDLKLANILLDRNYGNKISDVGLVRLVPPSVADNVTHYRMKSTNGTFCYIDPEYQQAGMLGIKSDVLDPIVSDWPLEEALSFAKIALQCVELRRKDGPDLGKAVLPELNRMREFSEELLDPQARPVLHGHLIAFVIAAQGGLNSNPFSISFLLYFQPLTSSWARMVKASASFGNQHPELGEGWGMVGSD</sequence>
<feature type="compositionally biased region" description="Basic and acidic residues" evidence="4">
    <location>
        <begin position="70"/>
        <end position="82"/>
    </location>
</feature>
<dbReference type="Gene3D" id="1.10.510.10">
    <property type="entry name" value="Transferase(Phosphotransferase) domain 1"/>
    <property type="match status" value="1"/>
</dbReference>
<dbReference type="InterPro" id="IPR001245">
    <property type="entry name" value="Ser-Thr/Tyr_kinase_cat_dom"/>
</dbReference>
<name>A0A438EQD1_VITVI</name>
<evidence type="ECO:0000313" key="6">
    <source>
        <dbReference type="EMBL" id="RVW49828.1"/>
    </source>
</evidence>
<feature type="domain" description="Serine-threonine/tyrosine-protein kinase catalytic" evidence="5">
    <location>
        <begin position="490"/>
        <end position="561"/>
    </location>
</feature>
<comment type="caution">
    <text evidence="6">The sequence shown here is derived from an EMBL/GenBank/DDBJ whole genome shotgun (WGS) entry which is preliminary data.</text>
</comment>
<evidence type="ECO:0000256" key="3">
    <source>
        <dbReference type="ARBA" id="ARBA00022786"/>
    </source>
</evidence>
<dbReference type="Proteomes" id="UP000288805">
    <property type="component" value="Unassembled WGS sequence"/>
</dbReference>
<reference evidence="6 7" key="1">
    <citation type="journal article" date="2018" name="PLoS Genet.">
        <title>Population sequencing reveals clonal diversity and ancestral inbreeding in the grapevine cultivar Chardonnay.</title>
        <authorList>
            <person name="Roach M.J."/>
            <person name="Johnson D.L."/>
            <person name="Bohlmann J."/>
            <person name="van Vuuren H.J."/>
            <person name="Jones S.J."/>
            <person name="Pretorius I.S."/>
            <person name="Schmidt S.A."/>
            <person name="Borneman A.R."/>
        </authorList>
    </citation>
    <scope>NUCLEOTIDE SEQUENCE [LARGE SCALE GENOMIC DNA]</scope>
    <source>
        <strain evidence="7">cv. Chardonnay</strain>
        <tissue evidence="6">Leaf</tissue>
    </source>
</reference>
<feature type="region of interest" description="Disordered" evidence="4">
    <location>
        <begin position="59"/>
        <end position="88"/>
    </location>
</feature>
<dbReference type="PANTHER" id="PTHR45647">
    <property type="entry name" value="OS02G0152300 PROTEIN"/>
    <property type="match status" value="1"/>
</dbReference>
<evidence type="ECO:0000313" key="7">
    <source>
        <dbReference type="Proteomes" id="UP000288805"/>
    </source>
</evidence>
<dbReference type="AlphaFoldDB" id="A0A438EQD1"/>
<proteinExistence type="predicted"/>
<dbReference type="Pfam" id="PF07714">
    <property type="entry name" value="PK_Tyr_Ser-Thr"/>
    <property type="match status" value="1"/>
</dbReference>
<organism evidence="6 7">
    <name type="scientific">Vitis vinifera</name>
    <name type="common">Grape</name>
    <dbReference type="NCBI Taxonomy" id="29760"/>
    <lineage>
        <taxon>Eukaryota</taxon>
        <taxon>Viridiplantae</taxon>
        <taxon>Streptophyta</taxon>
        <taxon>Embryophyta</taxon>
        <taxon>Tracheophyta</taxon>
        <taxon>Spermatophyta</taxon>
        <taxon>Magnoliopsida</taxon>
        <taxon>eudicotyledons</taxon>
        <taxon>Gunneridae</taxon>
        <taxon>Pentapetalae</taxon>
        <taxon>rosids</taxon>
        <taxon>Vitales</taxon>
        <taxon>Vitaceae</taxon>
        <taxon>Viteae</taxon>
        <taxon>Vitis</taxon>
    </lineage>
</organism>
<protein>
    <recommendedName>
        <fullName evidence="2">RING-type E3 ubiquitin transferase</fullName>
        <ecNumber evidence="2">2.3.2.27</ecNumber>
    </recommendedName>
</protein>
<dbReference type="GO" id="GO:0061630">
    <property type="term" value="F:ubiquitin protein ligase activity"/>
    <property type="evidence" value="ECO:0007669"/>
    <property type="project" value="UniProtKB-EC"/>
</dbReference>
<dbReference type="GO" id="GO:0004672">
    <property type="term" value="F:protein kinase activity"/>
    <property type="evidence" value="ECO:0007669"/>
    <property type="project" value="InterPro"/>
</dbReference>
<feature type="region of interest" description="Disordered" evidence="4">
    <location>
        <begin position="378"/>
        <end position="400"/>
    </location>
</feature>